<reference evidence="4" key="2">
    <citation type="submission" date="2010-05" db="EMBL/GenBank/DDBJ databases">
        <title>The genome sequence of Magnaporthe poae strain ATCC 64411.</title>
        <authorList>
            <person name="Ma L.-J."/>
            <person name="Dead R."/>
            <person name="Young S."/>
            <person name="Zeng Q."/>
            <person name="Koehrsen M."/>
            <person name="Alvarado L."/>
            <person name="Berlin A."/>
            <person name="Chapman S.B."/>
            <person name="Chen Z."/>
            <person name="Freedman E."/>
            <person name="Gellesch M."/>
            <person name="Goldberg J."/>
            <person name="Griggs A."/>
            <person name="Gujja S."/>
            <person name="Heilman E.R."/>
            <person name="Heiman D."/>
            <person name="Hepburn T."/>
            <person name="Howarth C."/>
            <person name="Jen D."/>
            <person name="Larson L."/>
            <person name="Mehta T."/>
            <person name="Neiman D."/>
            <person name="Pearson M."/>
            <person name="Roberts A."/>
            <person name="Saif S."/>
            <person name="Shea T."/>
            <person name="Shenoy N."/>
            <person name="Sisk P."/>
            <person name="Stolte C."/>
            <person name="Sykes S."/>
            <person name="Walk T."/>
            <person name="White J."/>
            <person name="Yandava C."/>
            <person name="Haas B."/>
            <person name="Nusbaum C."/>
            <person name="Birren B."/>
        </authorList>
    </citation>
    <scope>NUCLEOTIDE SEQUENCE [LARGE SCALE GENOMIC DNA]</scope>
    <source>
        <strain evidence="4">ATCC 64411 / 73-15</strain>
    </source>
</reference>
<reference evidence="3" key="5">
    <citation type="submission" date="2015-06" db="UniProtKB">
        <authorList>
            <consortium name="EnsemblFungi"/>
        </authorList>
    </citation>
    <scope>IDENTIFICATION</scope>
    <source>
        <strain evidence="3">ATCC 64411</strain>
    </source>
</reference>
<dbReference type="AlphaFoldDB" id="A0A0C4DY16"/>
<organism evidence="3 4">
    <name type="scientific">Magnaporthiopsis poae (strain ATCC 64411 / 73-15)</name>
    <name type="common">Kentucky bluegrass fungus</name>
    <name type="synonym">Magnaporthe poae</name>
    <dbReference type="NCBI Taxonomy" id="644358"/>
    <lineage>
        <taxon>Eukaryota</taxon>
        <taxon>Fungi</taxon>
        <taxon>Dikarya</taxon>
        <taxon>Ascomycota</taxon>
        <taxon>Pezizomycotina</taxon>
        <taxon>Sordariomycetes</taxon>
        <taxon>Sordariomycetidae</taxon>
        <taxon>Magnaporthales</taxon>
        <taxon>Magnaporthaceae</taxon>
        <taxon>Magnaporthiopsis</taxon>
    </lineage>
</organism>
<name>A0A0C4DY16_MAGP6</name>
<dbReference type="EMBL" id="ADBL01001151">
    <property type="status" value="NOT_ANNOTATED_CDS"/>
    <property type="molecule type" value="Genomic_DNA"/>
</dbReference>
<accession>A0A0C4DY16</accession>
<evidence type="ECO:0000313" key="3">
    <source>
        <dbReference type="EnsemblFungi" id="MAPG_04925T0"/>
    </source>
</evidence>
<evidence type="ECO:0000313" key="2">
    <source>
        <dbReference type="EMBL" id="KLU85906.1"/>
    </source>
</evidence>
<reference evidence="3" key="4">
    <citation type="journal article" date="2015" name="G3 (Bethesda)">
        <title>Genome sequences of three phytopathogenic species of the Magnaporthaceae family of fungi.</title>
        <authorList>
            <person name="Okagaki L.H."/>
            <person name="Nunes C.C."/>
            <person name="Sailsbery J."/>
            <person name="Clay B."/>
            <person name="Brown D."/>
            <person name="John T."/>
            <person name="Oh Y."/>
            <person name="Young N."/>
            <person name="Fitzgerald M."/>
            <person name="Haas B.J."/>
            <person name="Zeng Q."/>
            <person name="Young S."/>
            <person name="Adiconis X."/>
            <person name="Fan L."/>
            <person name="Levin J.Z."/>
            <person name="Mitchell T.K."/>
            <person name="Okubara P.A."/>
            <person name="Farman M.L."/>
            <person name="Kohn L.M."/>
            <person name="Birren B."/>
            <person name="Ma L.-J."/>
            <person name="Dean R.A."/>
        </authorList>
    </citation>
    <scope>NUCLEOTIDE SEQUENCE</scope>
    <source>
        <strain evidence="3">ATCC 64411 / 73-15</strain>
    </source>
</reference>
<dbReference type="EMBL" id="GL876969">
    <property type="protein sequence ID" value="KLU85906.1"/>
    <property type="molecule type" value="Genomic_DNA"/>
</dbReference>
<evidence type="ECO:0000313" key="4">
    <source>
        <dbReference type="Proteomes" id="UP000011715"/>
    </source>
</evidence>
<dbReference type="eggNOG" id="ENOG502RN7A">
    <property type="taxonomic scope" value="Eukaryota"/>
</dbReference>
<feature type="chain" id="PRO_5009385489" description="Hydrophobin" evidence="1">
    <location>
        <begin position="22"/>
        <end position="114"/>
    </location>
</feature>
<reference evidence="2" key="1">
    <citation type="submission" date="2010-05" db="EMBL/GenBank/DDBJ databases">
        <title>The Genome Sequence of Magnaporthe poae strain ATCC 64411.</title>
        <authorList>
            <consortium name="The Broad Institute Genome Sequencing Platform"/>
            <consortium name="Broad Institute Genome Sequencing Center for Infectious Disease"/>
            <person name="Ma L.-J."/>
            <person name="Dead R."/>
            <person name="Young S."/>
            <person name="Zeng Q."/>
            <person name="Koehrsen M."/>
            <person name="Alvarado L."/>
            <person name="Berlin A."/>
            <person name="Chapman S.B."/>
            <person name="Chen Z."/>
            <person name="Freedman E."/>
            <person name="Gellesch M."/>
            <person name="Goldberg J."/>
            <person name="Griggs A."/>
            <person name="Gujja S."/>
            <person name="Heilman E.R."/>
            <person name="Heiman D."/>
            <person name="Hepburn T."/>
            <person name="Howarth C."/>
            <person name="Jen D."/>
            <person name="Larson L."/>
            <person name="Mehta T."/>
            <person name="Neiman D."/>
            <person name="Pearson M."/>
            <person name="Roberts A."/>
            <person name="Saif S."/>
            <person name="Shea T."/>
            <person name="Shenoy N."/>
            <person name="Sisk P."/>
            <person name="Stolte C."/>
            <person name="Sykes S."/>
            <person name="Walk T."/>
            <person name="White J."/>
            <person name="Yandava C."/>
            <person name="Haas B."/>
            <person name="Nusbaum C."/>
            <person name="Birren B."/>
        </authorList>
    </citation>
    <scope>NUCLEOTIDE SEQUENCE</scope>
    <source>
        <strain evidence="2">ATCC 64411</strain>
    </source>
</reference>
<protein>
    <recommendedName>
        <fullName evidence="5">Hydrophobin</fullName>
    </recommendedName>
</protein>
<keyword evidence="4" id="KW-1185">Reference proteome</keyword>
<dbReference type="Proteomes" id="UP000011715">
    <property type="component" value="Unassembled WGS sequence"/>
</dbReference>
<dbReference type="EnsemblFungi" id="MAPG_04925T0">
    <property type="protein sequence ID" value="MAPG_04925T0"/>
    <property type="gene ID" value="MAPG_04925"/>
</dbReference>
<gene>
    <name evidence="2" type="ORF">MAPG_04925</name>
</gene>
<keyword evidence="1" id="KW-0732">Signal</keyword>
<feature type="signal peptide" evidence="1">
    <location>
        <begin position="1"/>
        <end position="21"/>
    </location>
</feature>
<evidence type="ECO:0008006" key="5">
    <source>
        <dbReference type="Google" id="ProtNLM"/>
    </source>
</evidence>
<evidence type="ECO:0000256" key="1">
    <source>
        <dbReference type="SAM" id="SignalP"/>
    </source>
</evidence>
<dbReference type="OMA" id="FNTCEAN"/>
<proteinExistence type="predicted"/>
<reference evidence="2" key="3">
    <citation type="submission" date="2011-03" db="EMBL/GenBank/DDBJ databases">
        <title>Annotation of Magnaporthe poae ATCC 64411.</title>
        <authorList>
            <person name="Ma L.-J."/>
            <person name="Dead R."/>
            <person name="Young S.K."/>
            <person name="Zeng Q."/>
            <person name="Gargeya S."/>
            <person name="Fitzgerald M."/>
            <person name="Haas B."/>
            <person name="Abouelleil A."/>
            <person name="Alvarado L."/>
            <person name="Arachchi H.M."/>
            <person name="Berlin A."/>
            <person name="Brown A."/>
            <person name="Chapman S.B."/>
            <person name="Chen Z."/>
            <person name="Dunbar C."/>
            <person name="Freedman E."/>
            <person name="Gearin G."/>
            <person name="Gellesch M."/>
            <person name="Goldberg J."/>
            <person name="Griggs A."/>
            <person name="Gujja S."/>
            <person name="Heiman D."/>
            <person name="Howarth C."/>
            <person name="Larson L."/>
            <person name="Lui A."/>
            <person name="MacDonald P.J.P."/>
            <person name="Mehta T."/>
            <person name="Montmayeur A."/>
            <person name="Murphy C."/>
            <person name="Neiman D."/>
            <person name="Pearson M."/>
            <person name="Priest M."/>
            <person name="Roberts A."/>
            <person name="Saif S."/>
            <person name="Shea T."/>
            <person name="Shenoy N."/>
            <person name="Sisk P."/>
            <person name="Stolte C."/>
            <person name="Sykes S."/>
            <person name="Yandava C."/>
            <person name="Wortman J."/>
            <person name="Nusbaum C."/>
            <person name="Birren B."/>
        </authorList>
    </citation>
    <scope>NUCLEOTIDE SEQUENCE</scope>
    <source>
        <strain evidence="2">ATCC 64411</strain>
    </source>
</reference>
<sequence>MFKSTILALGAVALLGGQAAAFNTCEANRIYCGYELIEQPEPDRTLWTIRVNAALTRAGQTPITVDKQIQSRFRCNTDRVSLTFVNFCLSTPGSFCQPRDNQACNGIDSCCLPV</sequence>
<dbReference type="VEuPathDB" id="FungiDB:MAPG_04925"/>
<dbReference type="OrthoDB" id="10345422at2759"/>